<keyword evidence="6 10" id="KW-1133">Transmembrane helix</keyword>
<feature type="transmembrane region" description="Helical" evidence="10">
    <location>
        <begin position="240"/>
        <end position="262"/>
    </location>
</feature>
<keyword evidence="4 9" id="KW-0812">Transmembrane</keyword>
<evidence type="ECO:0000313" key="12">
    <source>
        <dbReference type="Ensembl" id="ENSTMTP00000022530.1"/>
    </source>
</evidence>
<reference evidence="12" key="2">
    <citation type="submission" date="2025-09" db="UniProtKB">
        <authorList>
            <consortium name="Ensembl"/>
        </authorList>
    </citation>
    <scope>IDENTIFICATION</scope>
</reference>
<evidence type="ECO:0000256" key="4">
    <source>
        <dbReference type="ARBA" id="ARBA00022692"/>
    </source>
</evidence>
<evidence type="ECO:0000256" key="8">
    <source>
        <dbReference type="ARBA" id="ARBA00023224"/>
    </source>
</evidence>
<name>A0A674JMF8_9SAUR</name>
<sequence>MREGMGNLTAVTEFIFLGFSDLQDLQPLLFVLVLLIYLITLIGNGLIITVTVADLALHTPMYFFLRNLSVLEICYTSVIIPKTLTNLLSERQTISFLGCVVQMYFFIFFGSTECGLLAIMSYDRYVAICNPMRYSLIMNRKVTLSLAAAVWIAGSMVACEQTVAIFTLPFCRSNKINHFFCDVLPILRLVSTDTSFIKAILAFLTVLVIVLPFLLIIASYTSIICTILKMRSGEGRRKAFSTCSSHLITVTLFYGSTFVTYMRPSSNGSVDIDRAISLFYTIITPTFNPIIYSLKNKEVKEALRKLLGRKMLYLICFP</sequence>
<dbReference type="PRINTS" id="PR00237">
    <property type="entry name" value="GPCRRHODOPSN"/>
</dbReference>
<proteinExistence type="inferred from homology"/>
<dbReference type="InterPro" id="IPR000276">
    <property type="entry name" value="GPCR_Rhodpsn"/>
</dbReference>
<evidence type="ECO:0000313" key="13">
    <source>
        <dbReference type="Proteomes" id="UP000472274"/>
    </source>
</evidence>
<keyword evidence="3 10" id="KW-0716">Sensory transduction</keyword>
<dbReference type="GO" id="GO:0004984">
    <property type="term" value="F:olfactory receptor activity"/>
    <property type="evidence" value="ECO:0007669"/>
    <property type="project" value="InterPro"/>
</dbReference>
<keyword evidence="13" id="KW-1185">Reference proteome</keyword>
<evidence type="ECO:0000256" key="6">
    <source>
        <dbReference type="ARBA" id="ARBA00022989"/>
    </source>
</evidence>
<dbReference type="FunFam" id="1.20.1070.10:FF:000001">
    <property type="entry name" value="Olfactory receptor"/>
    <property type="match status" value="1"/>
</dbReference>
<feature type="transmembrane region" description="Helical" evidence="10">
    <location>
        <begin position="199"/>
        <end position="228"/>
    </location>
</feature>
<dbReference type="Gene3D" id="1.20.1070.10">
    <property type="entry name" value="Rhodopsin 7-helix transmembrane proteins"/>
    <property type="match status" value="1"/>
</dbReference>
<keyword evidence="9" id="KW-0675">Receptor</keyword>
<dbReference type="AlphaFoldDB" id="A0A674JMF8"/>
<dbReference type="InterPro" id="IPR000725">
    <property type="entry name" value="Olfact_rcpt"/>
</dbReference>
<comment type="similarity">
    <text evidence="9">Belongs to the G-protein coupled receptor 1 family.</text>
</comment>
<evidence type="ECO:0000256" key="7">
    <source>
        <dbReference type="ARBA" id="ARBA00023136"/>
    </source>
</evidence>
<dbReference type="GeneTree" id="ENSGT01150000286972"/>
<organism evidence="12 13">
    <name type="scientific">Terrapene triunguis</name>
    <name type="common">Three-toed box turtle</name>
    <dbReference type="NCBI Taxonomy" id="2587831"/>
    <lineage>
        <taxon>Eukaryota</taxon>
        <taxon>Metazoa</taxon>
        <taxon>Chordata</taxon>
        <taxon>Craniata</taxon>
        <taxon>Vertebrata</taxon>
        <taxon>Euteleostomi</taxon>
        <taxon>Archelosauria</taxon>
        <taxon>Testudinata</taxon>
        <taxon>Testudines</taxon>
        <taxon>Cryptodira</taxon>
        <taxon>Durocryptodira</taxon>
        <taxon>Testudinoidea</taxon>
        <taxon>Emydidae</taxon>
        <taxon>Terrapene</taxon>
    </lineage>
</organism>
<accession>A0A674JMF8</accession>
<feature type="transmembrane region" description="Helical" evidence="10">
    <location>
        <begin position="143"/>
        <end position="168"/>
    </location>
</feature>
<dbReference type="GO" id="GO:0004930">
    <property type="term" value="F:G protein-coupled receptor activity"/>
    <property type="evidence" value="ECO:0007669"/>
    <property type="project" value="UniProtKB-KW"/>
</dbReference>
<dbReference type="Proteomes" id="UP000472274">
    <property type="component" value="Unplaced"/>
</dbReference>
<evidence type="ECO:0000256" key="3">
    <source>
        <dbReference type="ARBA" id="ARBA00022606"/>
    </source>
</evidence>
<keyword evidence="2 10" id="KW-1003">Cell membrane</keyword>
<feature type="transmembrane region" description="Helical" evidence="10">
    <location>
        <begin position="274"/>
        <end position="294"/>
    </location>
</feature>
<reference evidence="12" key="1">
    <citation type="submission" date="2025-08" db="UniProtKB">
        <authorList>
            <consortium name="Ensembl"/>
        </authorList>
    </citation>
    <scope>IDENTIFICATION</scope>
</reference>
<dbReference type="GO" id="GO:0005886">
    <property type="term" value="C:plasma membrane"/>
    <property type="evidence" value="ECO:0007669"/>
    <property type="project" value="UniProtKB-SubCell"/>
</dbReference>
<dbReference type="PRINTS" id="PR00245">
    <property type="entry name" value="OLFACTORYR"/>
</dbReference>
<keyword evidence="8 9" id="KW-0807">Transducer</keyword>
<evidence type="ECO:0000256" key="10">
    <source>
        <dbReference type="RuleBase" id="RU363047"/>
    </source>
</evidence>
<keyword evidence="5 10" id="KW-0552">Olfaction</keyword>
<dbReference type="CDD" id="cd15225">
    <property type="entry name" value="7tmA_OR10A-like"/>
    <property type="match status" value="1"/>
</dbReference>
<feature type="domain" description="G-protein coupled receptors family 1 profile" evidence="11">
    <location>
        <begin position="43"/>
        <end position="292"/>
    </location>
</feature>
<keyword evidence="9" id="KW-0297">G-protein coupled receptor</keyword>
<evidence type="ECO:0000259" key="11">
    <source>
        <dbReference type="PROSITE" id="PS50262"/>
    </source>
</evidence>
<dbReference type="Pfam" id="PF13853">
    <property type="entry name" value="7tm_4"/>
    <property type="match status" value="1"/>
</dbReference>
<evidence type="ECO:0000256" key="1">
    <source>
        <dbReference type="ARBA" id="ARBA00004651"/>
    </source>
</evidence>
<evidence type="ECO:0000256" key="2">
    <source>
        <dbReference type="ARBA" id="ARBA00022475"/>
    </source>
</evidence>
<dbReference type="InParanoid" id="A0A674JMF8"/>
<dbReference type="PROSITE" id="PS50262">
    <property type="entry name" value="G_PROTEIN_RECEP_F1_2"/>
    <property type="match status" value="1"/>
</dbReference>
<evidence type="ECO:0000256" key="9">
    <source>
        <dbReference type="RuleBase" id="RU000688"/>
    </source>
</evidence>
<dbReference type="PANTHER" id="PTHR26453">
    <property type="entry name" value="OLFACTORY RECEPTOR"/>
    <property type="match status" value="1"/>
</dbReference>
<dbReference type="PROSITE" id="PS00237">
    <property type="entry name" value="G_PROTEIN_RECEP_F1_1"/>
    <property type="match status" value="1"/>
</dbReference>
<dbReference type="Ensembl" id="ENSTMTT00000023330.1">
    <property type="protein sequence ID" value="ENSTMTP00000022530.1"/>
    <property type="gene ID" value="ENSTMTG00000016481.1"/>
</dbReference>
<comment type="subcellular location">
    <subcellularLocation>
        <location evidence="1 10">Cell membrane</location>
        <topology evidence="1 10">Multi-pass membrane protein</topology>
    </subcellularLocation>
</comment>
<protein>
    <recommendedName>
        <fullName evidence="10">Olfactory receptor</fullName>
    </recommendedName>
</protein>
<feature type="transmembrane region" description="Helical" evidence="10">
    <location>
        <begin position="101"/>
        <end position="122"/>
    </location>
</feature>
<dbReference type="InterPro" id="IPR017452">
    <property type="entry name" value="GPCR_Rhodpsn_7TM"/>
</dbReference>
<keyword evidence="7 10" id="KW-0472">Membrane</keyword>
<gene>
    <name evidence="12" type="primary">LOC112121951</name>
</gene>
<dbReference type="SUPFAM" id="SSF81321">
    <property type="entry name" value="Family A G protein-coupled receptor-like"/>
    <property type="match status" value="1"/>
</dbReference>
<evidence type="ECO:0000256" key="5">
    <source>
        <dbReference type="ARBA" id="ARBA00022725"/>
    </source>
</evidence>
<feature type="transmembrane region" description="Helical" evidence="10">
    <location>
        <begin position="28"/>
        <end position="51"/>
    </location>
</feature>
<feature type="transmembrane region" description="Helical" evidence="10">
    <location>
        <begin position="63"/>
        <end position="81"/>
    </location>
</feature>